<accession>A0AAD5J9B5</accession>
<dbReference type="Proteomes" id="UP001064489">
    <property type="component" value="Chromosome 6"/>
</dbReference>
<dbReference type="EMBL" id="JAJSOW010000004">
    <property type="protein sequence ID" value="KAI9191705.1"/>
    <property type="molecule type" value="Genomic_DNA"/>
</dbReference>
<keyword evidence="3" id="KW-1185">Reference proteome</keyword>
<evidence type="ECO:0000256" key="1">
    <source>
        <dbReference type="SAM" id="MobiDB-lite"/>
    </source>
</evidence>
<reference evidence="2" key="1">
    <citation type="journal article" date="2022" name="Plant J.">
        <title>Strategies of tolerance reflected in two North American maple genomes.</title>
        <authorList>
            <person name="McEvoy S.L."/>
            <person name="Sezen U.U."/>
            <person name="Trouern-Trend A."/>
            <person name="McMahon S.M."/>
            <person name="Schaberg P.G."/>
            <person name="Yang J."/>
            <person name="Wegrzyn J.L."/>
            <person name="Swenson N.G."/>
        </authorList>
    </citation>
    <scope>NUCLEOTIDE SEQUENCE</scope>
    <source>
        <strain evidence="2">91603</strain>
    </source>
</reference>
<organism evidence="2 3">
    <name type="scientific">Acer negundo</name>
    <name type="common">Box elder</name>
    <dbReference type="NCBI Taxonomy" id="4023"/>
    <lineage>
        <taxon>Eukaryota</taxon>
        <taxon>Viridiplantae</taxon>
        <taxon>Streptophyta</taxon>
        <taxon>Embryophyta</taxon>
        <taxon>Tracheophyta</taxon>
        <taxon>Spermatophyta</taxon>
        <taxon>Magnoliopsida</taxon>
        <taxon>eudicotyledons</taxon>
        <taxon>Gunneridae</taxon>
        <taxon>Pentapetalae</taxon>
        <taxon>rosids</taxon>
        <taxon>malvids</taxon>
        <taxon>Sapindales</taxon>
        <taxon>Sapindaceae</taxon>
        <taxon>Hippocastanoideae</taxon>
        <taxon>Acereae</taxon>
        <taxon>Acer</taxon>
    </lineage>
</organism>
<proteinExistence type="predicted"/>
<dbReference type="AlphaFoldDB" id="A0AAD5J9B5"/>
<protein>
    <submittedName>
        <fullName evidence="2">Uncharacterized protein</fullName>
    </submittedName>
</protein>
<reference evidence="2" key="2">
    <citation type="submission" date="2023-02" db="EMBL/GenBank/DDBJ databases">
        <authorList>
            <person name="Swenson N.G."/>
            <person name="Wegrzyn J.L."/>
            <person name="Mcevoy S.L."/>
        </authorList>
    </citation>
    <scope>NUCLEOTIDE SEQUENCE</scope>
    <source>
        <strain evidence="2">91603</strain>
        <tissue evidence="2">Leaf</tissue>
    </source>
</reference>
<feature type="region of interest" description="Disordered" evidence="1">
    <location>
        <begin position="45"/>
        <end position="65"/>
    </location>
</feature>
<evidence type="ECO:0000313" key="3">
    <source>
        <dbReference type="Proteomes" id="UP001064489"/>
    </source>
</evidence>
<name>A0AAD5J9B5_ACENE</name>
<evidence type="ECO:0000313" key="2">
    <source>
        <dbReference type="EMBL" id="KAI9191705.1"/>
    </source>
</evidence>
<comment type="caution">
    <text evidence="2">The sequence shown here is derived from an EMBL/GenBank/DDBJ whole genome shotgun (WGS) entry which is preliminary data.</text>
</comment>
<sequence>MLSALFMMPDPAQALKLQNEAVAKRRVVAAAKRKAAEEVSMELVNESLVDSPPESSPSRMHKRRDGGMLDLVNNELEKKVLTMERELNELREAFVEKGWQHVESEKEREWSESLSAGLKKQLMIVSVKDMCAARVDLFREYLAEKH</sequence>
<gene>
    <name evidence="2" type="ORF">LWI28_012351</name>
</gene>